<feature type="chain" id="PRO_5029798636" description="Amine oxidase domain-containing protein" evidence="2">
    <location>
        <begin position="34"/>
        <end position="626"/>
    </location>
</feature>
<evidence type="ECO:0000259" key="3">
    <source>
        <dbReference type="Pfam" id="PF01593"/>
    </source>
</evidence>
<dbReference type="Proteomes" id="UP000438448">
    <property type="component" value="Unassembled WGS sequence"/>
</dbReference>
<reference evidence="4 5" key="1">
    <citation type="submission" date="2019-10" db="EMBL/GenBank/DDBJ databases">
        <title>Nocardia macrotermitis sp. nov. and Nocardia aurantia sp. nov., isolated from the gut of fungus growing-termite Macrotermes natalensis.</title>
        <authorList>
            <person name="Benndorf R."/>
            <person name="Schwitalla J."/>
            <person name="Martin K."/>
            <person name="De Beer W."/>
            <person name="Kaster A.-K."/>
            <person name="Vollmers J."/>
            <person name="Poulsen M."/>
            <person name="Beemelmanns C."/>
        </authorList>
    </citation>
    <scope>NUCLEOTIDE SEQUENCE [LARGE SCALE GENOMIC DNA]</scope>
    <source>
        <strain evidence="4 5">RB20</strain>
    </source>
</reference>
<evidence type="ECO:0000256" key="2">
    <source>
        <dbReference type="SAM" id="SignalP"/>
    </source>
</evidence>
<dbReference type="InterPro" id="IPR036188">
    <property type="entry name" value="FAD/NAD-bd_sf"/>
</dbReference>
<accession>A0A7K0DAB2</accession>
<feature type="signal peptide" evidence="2">
    <location>
        <begin position="1"/>
        <end position="33"/>
    </location>
</feature>
<dbReference type="AlphaFoldDB" id="A0A7K0DAB2"/>
<evidence type="ECO:0000313" key="5">
    <source>
        <dbReference type="Proteomes" id="UP000438448"/>
    </source>
</evidence>
<dbReference type="GO" id="GO:0016491">
    <property type="term" value="F:oxidoreductase activity"/>
    <property type="evidence" value="ECO:0007669"/>
    <property type="project" value="InterPro"/>
</dbReference>
<dbReference type="PANTHER" id="PTHR42923:SF46">
    <property type="entry name" value="AMINE OXIDASE"/>
    <property type="match status" value="1"/>
</dbReference>
<dbReference type="InterPro" id="IPR006311">
    <property type="entry name" value="TAT_signal"/>
</dbReference>
<organism evidence="4 5">
    <name type="scientific">Nocardia macrotermitis</name>
    <dbReference type="NCBI Taxonomy" id="2585198"/>
    <lineage>
        <taxon>Bacteria</taxon>
        <taxon>Bacillati</taxon>
        <taxon>Actinomycetota</taxon>
        <taxon>Actinomycetes</taxon>
        <taxon>Mycobacteriales</taxon>
        <taxon>Nocardiaceae</taxon>
        <taxon>Nocardia</taxon>
    </lineage>
</organism>
<dbReference type="Pfam" id="PF01593">
    <property type="entry name" value="Amino_oxidase"/>
    <property type="match status" value="1"/>
</dbReference>
<feature type="domain" description="Amine oxidase" evidence="3">
    <location>
        <begin position="327"/>
        <end position="584"/>
    </location>
</feature>
<dbReference type="Pfam" id="PF13450">
    <property type="entry name" value="NAD_binding_8"/>
    <property type="match status" value="1"/>
</dbReference>
<proteinExistence type="predicted"/>
<comment type="caution">
    <text evidence="4">The sequence shown here is derived from an EMBL/GenBank/DDBJ whole genome shotgun (WGS) entry which is preliminary data.</text>
</comment>
<name>A0A7K0DAB2_9NOCA</name>
<dbReference type="InterPro" id="IPR002937">
    <property type="entry name" value="Amino_oxidase"/>
</dbReference>
<feature type="region of interest" description="Disordered" evidence="1">
    <location>
        <begin position="29"/>
        <end position="73"/>
    </location>
</feature>
<dbReference type="PROSITE" id="PS51318">
    <property type="entry name" value="TAT"/>
    <property type="match status" value="1"/>
</dbReference>
<keyword evidence="5" id="KW-1185">Reference proteome</keyword>
<evidence type="ECO:0000256" key="1">
    <source>
        <dbReference type="SAM" id="MobiDB-lite"/>
    </source>
</evidence>
<sequence>MADSEVNRRKVLKGAAAGSLAVAAAATAGVAQAQPTTTTTPSGTPTPTTTTPATTTPSQTPTSAPSAAMNTTAAAPGSNRVVVLGGGVAGMTAAHELSERGFHVTIYEPRAWGGKARSMDSSMPVSGGRKPVPGEHGYRFFPGYYQVTWDTMARIPFPGNKNGVMDNLVTVPSVGIEERGGNLTIPGGFWTGDVLEAVNINWILDTLLGGMTWIPKIPYGEMYNIIRKWVVYLGSSDERRIGQWEKVPFDKYCGIGPGSNPTAKLIVSSICRDFVAAKENLASAKTICGEIECILLSFLGRNEHVKGKTFDNCLCGPTNEVWIDPWVEQLEKLNVDMQLGSACQSLTVKDGKITSAVIKDASGATKEVDADWFVVALPPDKVSTLFSPEILAIDPSLGRIKELFCDWMTGIQFYLNTDTIESPGHMLFIESPWRMSGIHQTHHWKRLHPDFSKDYGDGSVKSILSVDISDWRTPGVQNKKRADQCSPQEVAKEAWYQITSTADKIHSNNLVGWNLDPGMKWNGSSYTNEDPLLINTAGSWEIRPTGPTKIPNMFLAGDYNQSQIDLATMEGANEGGRMAANAILSASGSTSKKATIWPHKTIKEFDGIRQQDAGLYRQGKKQIWDS</sequence>
<dbReference type="OrthoDB" id="8845488at2"/>
<dbReference type="InterPro" id="IPR050464">
    <property type="entry name" value="Zeta_carotene_desat/Oxidored"/>
</dbReference>
<dbReference type="EMBL" id="WEGK01000011">
    <property type="protein sequence ID" value="MQY21824.1"/>
    <property type="molecule type" value="Genomic_DNA"/>
</dbReference>
<dbReference type="PANTHER" id="PTHR42923">
    <property type="entry name" value="PROTOPORPHYRINOGEN OXIDASE"/>
    <property type="match status" value="1"/>
</dbReference>
<dbReference type="RefSeq" id="WP_153412921.1">
    <property type="nucleotide sequence ID" value="NZ_WEGK01000011.1"/>
</dbReference>
<dbReference type="SUPFAM" id="SSF51905">
    <property type="entry name" value="FAD/NAD(P)-binding domain"/>
    <property type="match status" value="1"/>
</dbReference>
<dbReference type="Gene3D" id="3.50.50.60">
    <property type="entry name" value="FAD/NAD(P)-binding domain"/>
    <property type="match status" value="1"/>
</dbReference>
<gene>
    <name evidence="4" type="ORF">NRB20_49370</name>
</gene>
<protein>
    <recommendedName>
        <fullName evidence="3">Amine oxidase domain-containing protein</fullName>
    </recommendedName>
</protein>
<keyword evidence="2" id="KW-0732">Signal</keyword>
<evidence type="ECO:0000313" key="4">
    <source>
        <dbReference type="EMBL" id="MQY21824.1"/>
    </source>
</evidence>